<dbReference type="RefSeq" id="WP_009194415.1">
    <property type="nucleotide sequence ID" value="NZ_AODQ01000016.1"/>
</dbReference>
<name>M7NZT3_9BACT</name>
<dbReference type="PATRIC" id="fig|1279009.4.peg.1027"/>
<feature type="signal peptide" evidence="2">
    <location>
        <begin position="1"/>
        <end position="19"/>
    </location>
</feature>
<dbReference type="EMBL" id="AODQ01000016">
    <property type="protein sequence ID" value="EMR03864.1"/>
    <property type="molecule type" value="Genomic_DNA"/>
</dbReference>
<reference evidence="3 4" key="1">
    <citation type="journal article" date="2013" name="Genome Announc.">
        <title>Draft Genome Sequence of Cesiribacter andamanensis Strain AMV16T, Isolated from a Soil Sample from a Mud Volcano in the Andaman Islands, India.</title>
        <authorList>
            <person name="Shivaji S."/>
            <person name="Ara S."/>
            <person name="Begum Z."/>
            <person name="Srinivas T.N."/>
            <person name="Singh A."/>
            <person name="Kumar Pinnaka A."/>
        </authorList>
    </citation>
    <scope>NUCLEOTIDE SEQUENCE [LARGE SCALE GENOMIC DNA]</scope>
    <source>
        <strain evidence="3 4">AMV16</strain>
    </source>
</reference>
<accession>M7NZT3</accession>
<organism evidence="3 4">
    <name type="scientific">Cesiribacter andamanensis AMV16</name>
    <dbReference type="NCBI Taxonomy" id="1279009"/>
    <lineage>
        <taxon>Bacteria</taxon>
        <taxon>Pseudomonadati</taxon>
        <taxon>Bacteroidota</taxon>
        <taxon>Cytophagia</taxon>
        <taxon>Cytophagales</taxon>
        <taxon>Cesiribacteraceae</taxon>
        <taxon>Cesiribacter</taxon>
    </lineage>
</organism>
<protein>
    <submittedName>
        <fullName evidence="3">Uncharacterized protein</fullName>
    </submittedName>
</protein>
<dbReference type="Proteomes" id="UP000011910">
    <property type="component" value="Unassembled WGS sequence"/>
</dbReference>
<keyword evidence="2" id="KW-0732">Signal</keyword>
<dbReference type="OrthoDB" id="128043at2"/>
<proteinExistence type="predicted"/>
<comment type="caution">
    <text evidence="3">The sequence shown here is derived from an EMBL/GenBank/DDBJ whole genome shotgun (WGS) entry which is preliminary data.</text>
</comment>
<feature type="transmembrane region" description="Helical" evidence="1">
    <location>
        <begin position="140"/>
        <end position="162"/>
    </location>
</feature>
<sequence length="552" mass="60436">MKKYLFFLSLALVALISQGHIGSPGVTLEGSAGPYRLTVLVSPPEVIPGTATVDVYLQAEGTEAIFLKPIYWYAGGEGTPRADEALPVAGEPGHYQGQIWLMNGGTSSLEVEVVGSQGEGKLLVPVMAVSTAQNSMDPSLGWVLAGLALFLVILMVTIISASSSDGLVKPGAPVPSNLRRKRWVGAIAGFVVLSLMLWGGKSWWDSWASNYQRFLYKPFQAQTTVEDAGDRQLMRFQIDSGRINTLYLTRRLSYLMPDHGKLMHTFLIRSGSLDVFAHLHPQRRDTLTFESVLPPLPAGRYLLFSDITRLSGFSETIPDTVDIPAPSEALLAAWSDSLLMDRDDTYYVTSAITPSSQQAKLPGSDIIVCGSPGMQTTLADGSTATWELPKEQKFLAGKLYSLTFAIQDPEGKPAQLEPYLGMMGHAVVFKEDASVYIHLHPVGTYSMASQQTMLARFQNESGPVQWDKLPKPQVFADSIDRMVASLNALPAAEREKRLMGDMEHGSLSDPEHPEHAVVSFPYSFPSAGRYRVYLQMKREGKILNSAFDVTVE</sequence>
<keyword evidence="1" id="KW-0812">Transmembrane</keyword>
<dbReference type="eggNOG" id="ENOG502Z814">
    <property type="taxonomic scope" value="Bacteria"/>
</dbReference>
<dbReference type="STRING" id="1279009.ADICEAN_01013"/>
<evidence type="ECO:0000313" key="4">
    <source>
        <dbReference type="Proteomes" id="UP000011910"/>
    </source>
</evidence>
<evidence type="ECO:0000256" key="2">
    <source>
        <dbReference type="SAM" id="SignalP"/>
    </source>
</evidence>
<keyword evidence="1" id="KW-1133">Transmembrane helix</keyword>
<feature type="transmembrane region" description="Helical" evidence="1">
    <location>
        <begin position="183"/>
        <end position="204"/>
    </location>
</feature>
<feature type="chain" id="PRO_5004082667" evidence="2">
    <location>
        <begin position="20"/>
        <end position="552"/>
    </location>
</feature>
<keyword evidence="1" id="KW-0472">Membrane</keyword>
<gene>
    <name evidence="3" type="ORF">ADICEAN_01013</name>
</gene>
<evidence type="ECO:0000313" key="3">
    <source>
        <dbReference type="EMBL" id="EMR03864.1"/>
    </source>
</evidence>
<evidence type="ECO:0000256" key="1">
    <source>
        <dbReference type="SAM" id="Phobius"/>
    </source>
</evidence>
<keyword evidence="4" id="KW-1185">Reference proteome</keyword>
<dbReference type="AlphaFoldDB" id="M7NZT3"/>